<dbReference type="RefSeq" id="WP_074489855.1">
    <property type="nucleotide sequence ID" value="NZ_FPAM01000015.1"/>
</dbReference>
<gene>
    <name evidence="3" type="ORF">RG47T_2663</name>
</gene>
<evidence type="ECO:0000313" key="4">
    <source>
        <dbReference type="Proteomes" id="UP000186720"/>
    </source>
</evidence>
<evidence type="ECO:0000313" key="3">
    <source>
        <dbReference type="EMBL" id="OKS87204.1"/>
    </source>
</evidence>
<keyword evidence="1" id="KW-0808">Transferase</keyword>
<dbReference type="EMBL" id="MPPL01000001">
    <property type="protein sequence ID" value="OKS87204.1"/>
    <property type="molecule type" value="Genomic_DNA"/>
</dbReference>
<dbReference type="Pfam" id="PF13562">
    <property type="entry name" value="NTP_transf_4"/>
    <property type="match status" value="1"/>
</dbReference>
<dbReference type="PANTHER" id="PTHR43584:SF9">
    <property type="entry name" value="TRANSFERASE HEXAPEPTIDE REPEAT CONTAINING PROTEIN"/>
    <property type="match status" value="1"/>
</dbReference>
<organism evidence="3 4">
    <name type="scientific">Mucilaginibacter polytrichastri</name>
    <dbReference type="NCBI Taxonomy" id="1302689"/>
    <lineage>
        <taxon>Bacteria</taxon>
        <taxon>Pseudomonadati</taxon>
        <taxon>Bacteroidota</taxon>
        <taxon>Sphingobacteriia</taxon>
        <taxon>Sphingobacteriales</taxon>
        <taxon>Sphingobacteriaceae</taxon>
        <taxon>Mucilaginibacter</taxon>
    </lineage>
</organism>
<dbReference type="InterPro" id="IPR050065">
    <property type="entry name" value="GlmU-like"/>
</dbReference>
<dbReference type="PANTHER" id="PTHR43584">
    <property type="entry name" value="NUCLEOTIDYL TRANSFERASE"/>
    <property type="match status" value="1"/>
</dbReference>
<evidence type="ECO:0008006" key="5">
    <source>
        <dbReference type="Google" id="ProtNLM"/>
    </source>
</evidence>
<comment type="caution">
    <text evidence="3">The sequence shown here is derived from an EMBL/GenBank/DDBJ whole genome shotgun (WGS) entry which is preliminary data.</text>
</comment>
<accession>A0A1Q5ZZK7</accession>
<evidence type="ECO:0000256" key="1">
    <source>
        <dbReference type="ARBA" id="ARBA00022679"/>
    </source>
</evidence>
<dbReference type="STRING" id="1302689.RG47T_2663"/>
<dbReference type="GO" id="GO:0016746">
    <property type="term" value="F:acyltransferase activity"/>
    <property type="evidence" value="ECO:0007669"/>
    <property type="project" value="UniProtKB-KW"/>
</dbReference>
<name>A0A1Q5ZZK7_9SPHI</name>
<dbReference type="InterPro" id="IPR023917">
    <property type="entry name" value="Bifunctiontional_GlmU_bac-type"/>
</dbReference>
<dbReference type="AlphaFoldDB" id="A0A1Q5ZZK7"/>
<keyword evidence="4" id="KW-1185">Reference proteome</keyword>
<protein>
    <recommendedName>
        <fullName evidence="5">Glucose-1-phosphate thymidylyltransferase</fullName>
    </recommendedName>
</protein>
<dbReference type="GO" id="GO:0016779">
    <property type="term" value="F:nucleotidyltransferase activity"/>
    <property type="evidence" value="ECO:0007669"/>
    <property type="project" value="UniProtKB-ARBA"/>
</dbReference>
<keyword evidence="2" id="KW-0012">Acyltransferase</keyword>
<reference evidence="3 4" key="1">
    <citation type="submission" date="2016-11" db="EMBL/GenBank/DDBJ databases">
        <title>Whole Genome Sequencing of Mucilaginibacter polytrichastri RG4-7(T) isolated from the moss sample.</title>
        <authorList>
            <person name="Li Y."/>
        </authorList>
    </citation>
    <scope>NUCLEOTIDE SEQUENCE [LARGE SCALE GENOMIC DNA]</scope>
    <source>
        <strain evidence="3 4">RG4-7</strain>
    </source>
</reference>
<dbReference type="NCBIfam" id="TIGR03991">
    <property type="entry name" value="alt_bact_glmU"/>
    <property type="match status" value="1"/>
</dbReference>
<sequence>MAIILFDDNAYQTLLPLTFTRPVANLRIGILTIAEKWAKHLNTTYSYHTQPYLQAKFPLEIAEKNIFINGSFCPDEFLLESIDKLQSGEALRHNGHLVAIKLNRTEAQAVDFNQAFSRIIDHTHTPVSIKYPEDIFRKNDIELRKDFQLLTKGRTSATISSTNTIIGDDFFAEDDATAECSTFNTKNGPIYLGNNSDVWEGVHIRGAFALCNNSQVKMGAKIYGATTIGPFSRVGGEINNSIIWGYSSKGHEGYLGNAVMGEWCNIGADSNNSNLKNNYAEVKLWDYTTAHFRKTGLQFCGLIMGDHSKCAINTMFNTGTVVGVSANVFGAGFPHNFVPDFSWGGAGGFEEYSIKKMFETSQKVFERRENRPFDQVEQDILKHIFELTAQYRNARLK</sequence>
<dbReference type="InterPro" id="IPR011004">
    <property type="entry name" value="Trimer_LpxA-like_sf"/>
</dbReference>
<dbReference type="SUPFAM" id="SSF51161">
    <property type="entry name" value="Trimeric LpxA-like enzymes"/>
    <property type="match status" value="1"/>
</dbReference>
<proteinExistence type="predicted"/>
<evidence type="ECO:0000256" key="2">
    <source>
        <dbReference type="ARBA" id="ARBA00023315"/>
    </source>
</evidence>
<dbReference type="Gene3D" id="2.160.10.10">
    <property type="entry name" value="Hexapeptide repeat proteins"/>
    <property type="match status" value="1"/>
</dbReference>
<dbReference type="OrthoDB" id="9784832at2"/>
<dbReference type="Proteomes" id="UP000186720">
    <property type="component" value="Unassembled WGS sequence"/>
</dbReference>